<sequence length="491" mass="54452">MLKTDSAFQKSELAKLLQACEESADFFTFRLHDSPFFIAYFKTLVKPEIIHHDVLACFKAKNPSALEEIKAILPIDDVSITDNITDIQNKLMTGSLIFYIKEGKPDCLVVPVPSVEKRQVTTPETEYTVAGPKEAFVESLDTNLNLVRKRLPIPELQVKELVVGKLSKTRVAVVYVKGIADPENVKTVIQRINGIDYDEIADTSFLSQMIADNKNSPFPQLIDTERPDRLAAVLAEGKVGIFSDGSPTAISGPVSLITYFTAFEDYLSIWNVASAFRLLRIFAVLFSILATSSYVAILTYHYEMIPRDVLSLLITSRGTIPFPPFLEAILLELAIELLREAGARLPTKIGQTIGIVGGIVLGTAAVQAGLTSNVLLIVVATGALASFTTPIYQVSSVIRLIRFPFILFAHLLGLVGVAVCFALLISHLLKLTSLGRPFLEPIYPLRVEDFKDSIIRLPFSKQALRPLQIRAQDRQRFQQEASQKKDWDIDD</sequence>
<keyword evidence="5" id="KW-1133">Transmembrane helix</keyword>
<dbReference type="InterPro" id="IPR050768">
    <property type="entry name" value="UPF0353/GerABKA_families"/>
</dbReference>
<dbReference type="Proteomes" id="UP000064189">
    <property type="component" value="Unassembled WGS sequence"/>
</dbReference>
<dbReference type="EMBL" id="LNNH01000057">
    <property type="protein sequence ID" value="KWW11127.1"/>
    <property type="molecule type" value="Genomic_DNA"/>
</dbReference>
<feature type="transmembrane region" description="Helical" evidence="5">
    <location>
        <begin position="350"/>
        <end position="368"/>
    </location>
</feature>
<comment type="caution">
    <text evidence="6">The sequence shown here is derived from an EMBL/GenBank/DDBJ whole genome shotgun (WGS) entry which is preliminary data.</text>
</comment>
<dbReference type="InterPro" id="IPR004995">
    <property type="entry name" value="Spore_Ger"/>
</dbReference>
<evidence type="ECO:0000313" key="7">
    <source>
        <dbReference type="Proteomes" id="UP000064189"/>
    </source>
</evidence>
<keyword evidence="5" id="KW-0812">Transmembrane</keyword>
<comment type="subcellular location">
    <subcellularLocation>
        <location evidence="4">Cell membrane</location>
    </subcellularLocation>
    <subcellularLocation>
        <location evidence="1">Membrane</location>
        <topology evidence="1">Multi-pass membrane protein</topology>
    </subcellularLocation>
</comment>
<feature type="transmembrane region" description="Helical" evidence="5">
    <location>
        <begin position="405"/>
        <end position="429"/>
    </location>
</feature>
<evidence type="ECO:0000256" key="2">
    <source>
        <dbReference type="ARBA" id="ARBA00005278"/>
    </source>
</evidence>
<feature type="transmembrane region" description="Helical" evidence="5">
    <location>
        <begin position="374"/>
        <end position="393"/>
    </location>
</feature>
<dbReference type="PANTHER" id="PTHR22550:SF5">
    <property type="entry name" value="LEUCINE ZIPPER PROTEIN 4"/>
    <property type="match status" value="1"/>
</dbReference>
<evidence type="ECO:0000313" key="6">
    <source>
        <dbReference type="EMBL" id="KWW11127.1"/>
    </source>
</evidence>
<evidence type="ECO:0000256" key="5">
    <source>
        <dbReference type="SAM" id="Phobius"/>
    </source>
</evidence>
<protein>
    <submittedName>
        <fullName evidence="6">Spore gernimation protein GerA</fullName>
    </submittedName>
</protein>
<accession>A0A109MS47</accession>
<dbReference type="Pfam" id="PF03323">
    <property type="entry name" value="GerA"/>
    <property type="match status" value="1"/>
</dbReference>
<dbReference type="RefSeq" id="WP_061144526.1">
    <property type="nucleotide sequence ID" value="NZ_LNNH01000057.1"/>
</dbReference>
<evidence type="ECO:0000256" key="3">
    <source>
        <dbReference type="ARBA" id="ARBA00023136"/>
    </source>
</evidence>
<evidence type="ECO:0000256" key="4">
    <source>
        <dbReference type="PIRNR" id="PIRNR005690"/>
    </source>
</evidence>
<dbReference type="AlphaFoldDB" id="A0A109MS47"/>
<keyword evidence="3 4" id="KW-0472">Membrane</keyword>
<evidence type="ECO:0000256" key="1">
    <source>
        <dbReference type="ARBA" id="ARBA00004141"/>
    </source>
</evidence>
<name>A0A109MS47_9BACI</name>
<organism evidence="6 7">
    <name type="scientific">Peribacillus simplex</name>
    <dbReference type="NCBI Taxonomy" id="1478"/>
    <lineage>
        <taxon>Bacteria</taxon>
        <taxon>Bacillati</taxon>
        <taxon>Bacillota</taxon>
        <taxon>Bacilli</taxon>
        <taxon>Bacillales</taxon>
        <taxon>Bacillaceae</taxon>
        <taxon>Peribacillus</taxon>
    </lineage>
</organism>
<reference evidence="6 7" key="1">
    <citation type="submission" date="2015-11" db="EMBL/GenBank/DDBJ databases">
        <title>Genome Sequence of Bacillus simplex strain VanAntwerpen2.</title>
        <authorList>
            <person name="Couger M.B."/>
        </authorList>
    </citation>
    <scope>NUCLEOTIDE SEQUENCE [LARGE SCALE GENOMIC DNA]</scope>
    <source>
        <strain evidence="6 7">VanAntwerpen02</strain>
    </source>
</reference>
<dbReference type="GO" id="GO:0009847">
    <property type="term" value="P:spore germination"/>
    <property type="evidence" value="ECO:0007669"/>
    <property type="project" value="UniProtKB-UniRule"/>
</dbReference>
<keyword evidence="7" id="KW-1185">Reference proteome</keyword>
<dbReference type="GO" id="GO:0005886">
    <property type="term" value="C:plasma membrane"/>
    <property type="evidence" value="ECO:0007669"/>
    <property type="project" value="UniProtKB-SubCell"/>
</dbReference>
<gene>
    <name evidence="6" type="ORF">AS888_03280</name>
</gene>
<dbReference type="PANTHER" id="PTHR22550">
    <property type="entry name" value="SPORE GERMINATION PROTEIN"/>
    <property type="match status" value="1"/>
</dbReference>
<comment type="similarity">
    <text evidence="2 4">Belongs to the GerABKA family.</text>
</comment>
<feature type="transmembrane region" description="Helical" evidence="5">
    <location>
        <begin position="278"/>
        <end position="300"/>
    </location>
</feature>
<dbReference type="PIRSF" id="PIRSF005690">
    <property type="entry name" value="GerBA"/>
    <property type="match status" value="1"/>
</dbReference>
<proteinExistence type="inferred from homology"/>